<sequence>MILREIRTVEYETPLKGALYKVPQEKIRNVDRKVWTEHDIRGSMVSAFSTGGDGPRRVKAVSVDTPLVAAITLDNEDDMDHFDLSLVAGFLIANDVNSPKFVPFTESDKTQQTKNVIDNPCNLKTYHENGDLIGMSTLFKDESADVYSQRLTPEVRALLDNSNNSNYFVDNEIFKINENLKTEPITMNKDLNMRDGAQNILLLPFLPKFTVSNGRPIDSYETRICMIVEMKNYVNQSKTAATARKLLQVTVSTEAGGVLDLQIAILSQDYPVSTCGDNCSYSNESNSNGNLVFQMTKSTASGSQSASSHTDNDDTFTNTNWKLSISLMVLSCTAALLLIALVSVYWYRSSMRFEAD</sequence>
<protein>
    <submittedName>
        <fullName evidence="2">Uncharacterized protein</fullName>
    </submittedName>
</protein>
<dbReference type="EMBL" id="LGRX02027573">
    <property type="protein sequence ID" value="KAK3249160.1"/>
    <property type="molecule type" value="Genomic_DNA"/>
</dbReference>
<proteinExistence type="predicted"/>
<evidence type="ECO:0000256" key="1">
    <source>
        <dbReference type="SAM" id="Phobius"/>
    </source>
</evidence>
<keyword evidence="1" id="KW-0472">Membrane</keyword>
<evidence type="ECO:0000313" key="2">
    <source>
        <dbReference type="EMBL" id="KAK3249160.1"/>
    </source>
</evidence>
<dbReference type="Proteomes" id="UP001190700">
    <property type="component" value="Unassembled WGS sequence"/>
</dbReference>
<keyword evidence="1" id="KW-1133">Transmembrane helix</keyword>
<feature type="transmembrane region" description="Helical" evidence="1">
    <location>
        <begin position="325"/>
        <end position="347"/>
    </location>
</feature>
<comment type="caution">
    <text evidence="2">The sequence shown here is derived from an EMBL/GenBank/DDBJ whole genome shotgun (WGS) entry which is preliminary data.</text>
</comment>
<gene>
    <name evidence="2" type="ORF">CYMTET_41423</name>
</gene>
<organism evidence="2 3">
    <name type="scientific">Cymbomonas tetramitiformis</name>
    <dbReference type="NCBI Taxonomy" id="36881"/>
    <lineage>
        <taxon>Eukaryota</taxon>
        <taxon>Viridiplantae</taxon>
        <taxon>Chlorophyta</taxon>
        <taxon>Pyramimonadophyceae</taxon>
        <taxon>Pyramimonadales</taxon>
        <taxon>Pyramimonadaceae</taxon>
        <taxon>Cymbomonas</taxon>
    </lineage>
</organism>
<keyword evidence="3" id="KW-1185">Reference proteome</keyword>
<evidence type="ECO:0000313" key="3">
    <source>
        <dbReference type="Proteomes" id="UP001190700"/>
    </source>
</evidence>
<accession>A0AAE0F3N2</accession>
<dbReference type="AlphaFoldDB" id="A0AAE0F3N2"/>
<reference evidence="2 3" key="1">
    <citation type="journal article" date="2015" name="Genome Biol. Evol.">
        <title>Comparative Genomics of a Bacterivorous Green Alga Reveals Evolutionary Causalities and Consequences of Phago-Mixotrophic Mode of Nutrition.</title>
        <authorList>
            <person name="Burns J.A."/>
            <person name="Paasch A."/>
            <person name="Narechania A."/>
            <person name="Kim E."/>
        </authorList>
    </citation>
    <scope>NUCLEOTIDE SEQUENCE [LARGE SCALE GENOMIC DNA]</scope>
    <source>
        <strain evidence="2 3">PLY_AMNH</strain>
    </source>
</reference>
<keyword evidence="1" id="KW-0812">Transmembrane</keyword>
<name>A0AAE0F3N2_9CHLO</name>